<dbReference type="Gene3D" id="3.90.79.10">
    <property type="entry name" value="Nucleoside Triphosphate Pyrophosphohydrolase"/>
    <property type="match status" value="1"/>
</dbReference>
<keyword evidence="3" id="KW-0479">Metal-binding</keyword>
<evidence type="ECO:0000259" key="7">
    <source>
        <dbReference type="PROSITE" id="PS51462"/>
    </source>
</evidence>
<comment type="cofactor">
    <cofactor evidence="2">
        <name>Mg(2+)</name>
        <dbReference type="ChEBI" id="CHEBI:18420"/>
    </cofactor>
</comment>
<comment type="cofactor">
    <cofactor evidence="1">
        <name>Mn(2+)</name>
        <dbReference type="ChEBI" id="CHEBI:29035"/>
    </cofactor>
</comment>
<dbReference type="AlphaFoldDB" id="A0A918RZY5"/>
<evidence type="ECO:0000256" key="4">
    <source>
        <dbReference type="ARBA" id="ARBA00022801"/>
    </source>
</evidence>
<keyword evidence="6" id="KW-0464">Manganese</keyword>
<dbReference type="InterPro" id="IPR000086">
    <property type="entry name" value="NUDIX_hydrolase_dom"/>
</dbReference>
<reference evidence="8" key="1">
    <citation type="journal article" date="2014" name="Int. J. Syst. Evol. Microbiol.">
        <title>Complete genome sequence of Corynebacterium casei LMG S-19264T (=DSM 44701T), isolated from a smear-ripened cheese.</title>
        <authorList>
            <consortium name="US DOE Joint Genome Institute (JGI-PGF)"/>
            <person name="Walter F."/>
            <person name="Albersmeier A."/>
            <person name="Kalinowski J."/>
            <person name="Ruckert C."/>
        </authorList>
    </citation>
    <scope>NUCLEOTIDE SEQUENCE</scope>
    <source>
        <strain evidence="8">KCTC 32437</strain>
    </source>
</reference>
<dbReference type="EMBL" id="BMZE01000001">
    <property type="protein sequence ID" value="GHA17434.1"/>
    <property type="molecule type" value="Genomic_DNA"/>
</dbReference>
<dbReference type="InterPro" id="IPR015797">
    <property type="entry name" value="NUDIX_hydrolase-like_dom_sf"/>
</dbReference>
<protein>
    <recommendedName>
        <fullName evidence="7">Nudix hydrolase domain-containing protein</fullName>
    </recommendedName>
</protein>
<keyword evidence="4" id="KW-0378">Hydrolase</keyword>
<evidence type="ECO:0000256" key="1">
    <source>
        <dbReference type="ARBA" id="ARBA00001936"/>
    </source>
</evidence>
<proteinExistence type="predicted"/>
<feature type="domain" description="Nudix hydrolase" evidence="7">
    <location>
        <begin position="50"/>
        <end position="183"/>
    </location>
</feature>
<reference evidence="8" key="2">
    <citation type="submission" date="2020-09" db="EMBL/GenBank/DDBJ databases">
        <authorList>
            <person name="Sun Q."/>
            <person name="Kim S."/>
        </authorList>
    </citation>
    <scope>NUCLEOTIDE SEQUENCE</scope>
    <source>
        <strain evidence="8">KCTC 32437</strain>
    </source>
</reference>
<sequence length="217" mass="24162">MRQESERRLVAVEDISIDRIVTRLLDRPPVLSGREQLVPDWRPSAPPDRPPVPAAVLLALVERPEGYTVLYTERSSRLRSHSGQIAFPGGKLDPGDADAADAALREAGEEVGLLRSEARVLGFMPTYFTGTNYLITPVVAVVSPSAPFVPNPDEVQAVFEVPFARVIRKESYSTYSIRRDGREHRTWQIDHEGHVIWGITANLTRQFRDLVLGEGPS</sequence>
<evidence type="ECO:0000256" key="2">
    <source>
        <dbReference type="ARBA" id="ARBA00001946"/>
    </source>
</evidence>
<dbReference type="Pfam" id="PF00293">
    <property type="entry name" value="NUDIX"/>
    <property type="match status" value="1"/>
</dbReference>
<dbReference type="PANTHER" id="PTHR12992">
    <property type="entry name" value="NUDIX HYDROLASE"/>
    <property type="match status" value="1"/>
</dbReference>
<comment type="caution">
    <text evidence="8">The sequence shown here is derived from an EMBL/GenBank/DDBJ whole genome shotgun (WGS) entry which is preliminary data.</text>
</comment>
<evidence type="ECO:0000313" key="8">
    <source>
        <dbReference type="EMBL" id="GHA17434.1"/>
    </source>
</evidence>
<evidence type="ECO:0000256" key="5">
    <source>
        <dbReference type="ARBA" id="ARBA00022842"/>
    </source>
</evidence>
<dbReference type="PANTHER" id="PTHR12992:SF11">
    <property type="entry name" value="MITOCHONDRIAL COENZYME A DIPHOSPHATASE NUDT8"/>
    <property type="match status" value="1"/>
</dbReference>
<evidence type="ECO:0000313" key="9">
    <source>
        <dbReference type="Proteomes" id="UP000646579"/>
    </source>
</evidence>
<dbReference type="GO" id="GO:0046872">
    <property type="term" value="F:metal ion binding"/>
    <property type="evidence" value="ECO:0007669"/>
    <property type="project" value="UniProtKB-KW"/>
</dbReference>
<evidence type="ECO:0000256" key="3">
    <source>
        <dbReference type="ARBA" id="ARBA00022723"/>
    </source>
</evidence>
<organism evidence="8 9">
    <name type="scientific">Devosia pacifica</name>
    <dbReference type="NCBI Taxonomy" id="1335967"/>
    <lineage>
        <taxon>Bacteria</taxon>
        <taxon>Pseudomonadati</taxon>
        <taxon>Pseudomonadota</taxon>
        <taxon>Alphaproteobacteria</taxon>
        <taxon>Hyphomicrobiales</taxon>
        <taxon>Devosiaceae</taxon>
        <taxon>Devosia</taxon>
    </lineage>
</organism>
<dbReference type="SUPFAM" id="SSF55811">
    <property type="entry name" value="Nudix"/>
    <property type="match status" value="1"/>
</dbReference>
<dbReference type="PROSITE" id="PS51462">
    <property type="entry name" value="NUDIX"/>
    <property type="match status" value="1"/>
</dbReference>
<dbReference type="NCBIfam" id="NF007980">
    <property type="entry name" value="PRK10707.1"/>
    <property type="match status" value="1"/>
</dbReference>
<dbReference type="InterPro" id="IPR045121">
    <property type="entry name" value="CoAse"/>
</dbReference>
<dbReference type="Proteomes" id="UP000646579">
    <property type="component" value="Unassembled WGS sequence"/>
</dbReference>
<evidence type="ECO:0000256" key="6">
    <source>
        <dbReference type="ARBA" id="ARBA00023211"/>
    </source>
</evidence>
<keyword evidence="9" id="KW-1185">Reference proteome</keyword>
<name>A0A918RZY5_9HYPH</name>
<accession>A0A918RZY5</accession>
<gene>
    <name evidence="8" type="ORF">GCM10007989_10780</name>
</gene>
<dbReference type="CDD" id="cd03426">
    <property type="entry name" value="NUDIX_CoAse_Nudt7"/>
    <property type="match status" value="1"/>
</dbReference>
<keyword evidence="5" id="KW-0460">Magnesium</keyword>
<dbReference type="GO" id="GO:0010945">
    <property type="term" value="F:coenzyme A diphosphatase activity"/>
    <property type="evidence" value="ECO:0007669"/>
    <property type="project" value="InterPro"/>
</dbReference>